<dbReference type="PROSITE" id="PS00455">
    <property type="entry name" value="AMP_BINDING"/>
    <property type="match status" value="1"/>
</dbReference>
<dbReference type="Gene3D" id="3.40.50.12780">
    <property type="entry name" value="N-terminal domain of ligase-like"/>
    <property type="match status" value="1"/>
</dbReference>
<keyword evidence="5" id="KW-0732">Signal</keyword>
<dbReference type="InterPro" id="IPR042099">
    <property type="entry name" value="ANL_N_sf"/>
</dbReference>
<evidence type="ECO:0000259" key="6">
    <source>
        <dbReference type="Pfam" id="PF00501"/>
    </source>
</evidence>
<dbReference type="GO" id="GO:0030729">
    <property type="term" value="F:acetoacetate-CoA ligase activity"/>
    <property type="evidence" value="ECO:0007669"/>
    <property type="project" value="UniProtKB-EC"/>
</dbReference>
<keyword evidence="4" id="KW-0067">ATP-binding</keyword>
<dbReference type="EC" id="6.2.1.16" evidence="7"/>
<reference evidence="7 8" key="1">
    <citation type="journal article" date="2015" name="Plant Cell">
        <title>Oil accumulation by the oleaginous diatom Fistulifera solaris as revealed by the genome and transcriptome.</title>
        <authorList>
            <person name="Tanaka T."/>
            <person name="Maeda Y."/>
            <person name="Veluchamy A."/>
            <person name="Tanaka M."/>
            <person name="Abida H."/>
            <person name="Marechal E."/>
            <person name="Bowler C."/>
            <person name="Muto M."/>
            <person name="Sunaga Y."/>
            <person name="Tanaka M."/>
            <person name="Yoshino T."/>
            <person name="Taniguchi T."/>
            <person name="Fukuda Y."/>
            <person name="Nemoto M."/>
            <person name="Matsumoto M."/>
            <person name="Wong P.S."/>
            <person name="Aburatani S."/>
            <person name="Fujibuchi W."/>
        </authorList>
    </citation>
    <scope>NUCLEOTIDE SEQUENCE [LARGE SCALE GENOMIC DNA]</scope>
    <source>
        <strain evidence="7 8">JPCC DA0580</strain>
    </source>
</reference>
<sequence>MKHVALFVLLIVVNEKIKQCQPFAPFLPAKRALMTIRRNQFLEAAPETTSSLHNASINTNTTKNDIMWEPSQKYVQETLMYKFKKHVNIQGEGYEELWKWSIEHSDEFWSTLMDFLNLQYSGSKIPVKEGTILPDVEYFPNVRVNFAENLLKHGHPKSPLAQSEALVSVSEARPDIRWTFARLREDASRVQSALAKMGITEHDAVAAYLPNIGETILAMLGTTSIGALWTSTSPDFGVPAVVDRFSQVLPKVLFTANGYVSKGERISMLNKIEDLMEALPSIQRVVMIHLLDEEREEWASNSKLASSTVSWESFLEEGSCDDGSAPENYFTRLAFSHPQFVLYSSGTTGLPKSIVHGAGNTLLQHAKELMLHSDLRPNDRMLFFTTCGWMMWNWMISSLYAGATVVCWDGFAAYPRLSSPWDLVEREKITHLGTTPRYLQACRARVRPHRDNDLSKLRVILSTGSPLAPQDFDYVYNYVHKDVLLASISGGTDICSCFALGNPLLPVRKNELQAIGLGLDVCAYDSDNRQSVVGIKAELVCKAPFIAAPVGFFGDDDQKSKYRSAYFLDEPGVWFHGDMVEVTGSVGKAGGMIIYGRSDATLNPGGVRIGTSEVYRFVESVEAVVDSLVIGDVIKSGKRAGDVRVVLFVKLEDDLALTPAIEEKIRTTVRTGASEAHVPAVIQQVQKIPYTKSGKKIEIAVRNLFADGTLPNNLGALLDPSAFDEYLRLAEAGL</sequence>
<proteinExistence type="inferred from homology"/>
<dbReference type="OrthoDB" id="10253869at2759"/>
<protein>
    <submittedName>
        <fullName evidence="7">Acetoacetyl-CoA synthetase</fullName>
        <ecNumber evidence="7">6.2.1.16</ecNumber>
    </submittedName>
</protein>
<feature type="chain" id="PRO_5012125273" evidence="5">
    <location>
        <begin position="21"/>
        <end position="734"/>
    </location>
</feature>
<dbReference type="SUPFAM" id="SSF56801">
    <property type="entry name" value="Acetyl-CoA synthetase-like"/>
    <property type="match status" value="1"/>
</dbReference>
<dbReference type="InterPro" id="IPR000873">
    <property type="entry name" value="AMP-dep_synth/lig_dom"/>
</dbReference>
<dbReference type="PANTHER" id="PTHR42921">
    <property type="entry name" value="ACETOACETYL-COA SYNTHETASE"/>
    <property type="match status" value="1"/>
</dbReference>
<evidence type="ECO:0000256" key="3">
    <source>
        <dbReference type="ARBA" id="ARBA00022741"/>
    </source>
</evidence>
<keyword evidence="3" id="KW-0547">Nucleotide-binding</keyword>
<evidence type="ECO:0000256" key="1">
    <source>
        <dbReference type="ARBA" id="ARBA00006432"/>
    </source>
</evidence>
<evidence type="ECO:0000313" key="7">
    <source>
        <dbReference type="EMBL" id="GAX16930.1"/>
    </source>
</evidence>
<dbReference type="Gene3D" id="3.30.300.30">
    <property type="match status" value="1"/>
</dbReference>
<evidence type="ECO:0000256" key="5">
    <source>
        <dbReference type="SAM" id="SignalP"/>
    </source>
</evidence>
<dbReference type="InterPro" id="IPR020845">
    <property type="entry name" value="AMP-binding_CS"/>
</dbReference>
<dbReference type="GO" id="GO:0005524">
    <property type="term" value="F:ATP binding"/>
    <property type="evidence" value="ECO:0007669"/>
    <property type="project" value="UniProtKB-KW"/>
</dbReference>
<dbReference type="Pfam" id="PF00501">
    <property type="entry name" value="AMP-binding"/>
    <property type="match status" value="1"/>
</dbReference>
<dbReference type="PANTHER" id="PTHR42921:SF1">
    <property type="entry name" value="ACETOACETYL-COA SYNTHETASE"/>
    <property type="match status" value="1"/>
</dbReference>
<organism evidence="7 8">
    <name type="scientific">Fistulifera solaris</name>
    <name type="common">Oleaginous diatom</name>
    <dbReference type="NCBI Taxonomy" id="1519565"/>
    <lineage>
        <taxon>Eukaryota</taxon>
        <taxon>Sar</taxon>
        <taxon>Stramenopiles</taxon>
        <taxon>Ochrophyta</taxon>
        <taxon>Bacillariophyta</taxon>
        <taxon>Bacillariophyceae</taxon>
        <taxon>Bacillariophycidae</taxon>
        <taxon>Naviculales</taxon>
        <taxon>Naviculaceae</taxon>
        <taxon>Fistulifera</taxon>
    </lineage>
</organism>
<keyword evidence="8" id="KW-1185">Reference proteome</keyword>
<dbReference type="AlphaFoldDB" id="A0A1Z5JSD1"/>
<gene>
    <name evidence="7" type="ORF">FisN_5Hu307</name>
</gene>
<evidence type="ECO:0000313" key="8">
    <source>
        <dbReference type="Proteomes" id="UP000198406"/>
    </source>
</evidence>
<comment type="similarity">
    <text evidence="1">Belongs to the ATP-dependent AMP-binding enzyme family.</text>
</comment>
<name>A0A1Z5JSD1_FISSO</name>
<dbReference type="NCBIfam" id="TIGR01217">
    <property type="entry name" value="ac_ac_CoA_syn"/>
    <property type="match status" value="1"/>
</dbReference>
<dbReference type="NCBIfam" id="NF002937">
    <property type="entry name" value="PRK03584.1"/>
    <property type="match status" value="1"/>
</dbReference>
<evidence type="ECO:0000256" key="2">
    <source>
        <dbReference type="ARBA" id="ARBA00022598"/>
    </source>
</evidence>
<dbReference type="EMBL" id="BDSP01000111">
    <property type="protein sequence ID" value="GAX16930.1"/>
    <property type="molecule type" value="Genomic_DNA"/>
</dbReference>
<accession>A0A1Z5JSD1</accession>
<keyword evidence="2 7" id="KW-0436">Ligase</keyword>
<dbReference type="Proteomes" id="UP000198406">
    <property type="component" value="Unassembled WGS sequence"/>
</dbReference>
<dbReference type="InParanoid" id="A0A1Z5JSD1"/>
<dbReference type="InterPro" id="IPR045851">
    <property type="entry name" value="AMP-bd_C_sf"/>
</dbReference>
<comment type="caution">
    <text evidence="7">The sequence shown here is derived from an EMBL/GenBank/DDBJ whole genome shotgun (WGS) entry which is preliminary data.</text>
</comment>
<dbReference type="GO" id="GO:0006629">
    <property type="term" value="P:lipid metabolic process"/>
    <property type="evidence" value="ECO:0007669"/>
    <property type="project" value="InterPro"/>
</dbReference>
<feature type="domain" description="AMP-dependent synthetase/ligase" evidence="6">
    <location>
        <begin position="165"/>
        <end position="519"/>
    </location>
</feature>
<feature type="signal peptide" evidence="5">
    <location>
        <begin position="1"/>
        <end position="20"/>
    </location>
</feature>
<dbReference type="InterPro" id="IPR005914">
    <property type="entry name" value="Acac_CoA_synth"/>
</dbReference>
<evidence type="ECO:0000256" key="4">
    <source>
        <dbReference type="ARBA" id="ARBA00022840"/>
    </source>
</evidence>